<comment type="caution">
    <text evidence="3">The sequence shown here is derived from an EMBL/GenBank/DDBJ whole genome shotgun (WGS) entry which is preliminary data.</text>
</comment>
<evidence type="ECO:0000313" key="4">
    <source>
        <dbReference type="Proteomes" id="UP001140560"/>
    </source>
</evidence>
<dbReference type="Proteomes" id="UP001140560">
    <property type="component" value="Unassembled WGS sequence"/>
</dbReference>
<sequence length="297" mass="32858">MTRHLRHQNYQVSIMAPAALSSPNPSPRKVPPSRVTSLVKTIKCFLFNKSVKVRKSRVVVGGYRHTYKLDDGTVVDDFSCGAAVSSIGKVQEPVIQVMKKQMRSGVVYVPSLAFDTKAALDLAQFMINSTNGHMSKAIFYCSGKNTQSSFKINPDKISGSEASEAALKLVIQYHAKEKSVPQPQRTKFIARDRSYHGNTLGALDLSGHDARKSLYRSILPQNMAIVPPCYPYRDLRDGQTNEEYVQELKEQLIRKIIELGEDTVAGFIVEPVVGAVSVTLSPSPPCYSCVTIDIKTY</sequence>
<protein>
    <submittedName>
        <fullName evidence="3">Uncharacterized protein</fullName>
    </submittedName>
</protein>
<dbReference type="InterPro" id="IPR015422">
    <property type="entry name" value="PyrdxlP-dep_Trfase_small"/>
</dbReference>
<proteinExistence type="inferred from homology"/>
<dbReference type="Gene3D" id="3.40.640.10">
    <property type="entry name" value="Type I PLP-dependent aspartate aminotransferase-like (Major domain)"/>
    <property type="match status" value="2"/>
</dbReference>
<dbReference type="PANTHER" id="PTHR43094">
    <property type="entry name" value="AMINOTRANSFERASE"/>
    <property type="match status" value="1"/>
</dbReference>
<organism evidence="3 4">
    <name type="scientific">Neocucurbitaria cava</name>
    <dbReference type="NCBI Taxonomy" id="798079"/>
    <lineage>
        <taxon>Eukaryota</taxon>
        <taxon>Fungi</taxon>
        <taxon>Dikarya</taxon>
        <taxon>Ascomycota</taxon>
        <taxon>Pezizomycotina</taxon>
        <taxon>Dothideomycetes</taxon>
        <taxon>Pleosporomycetidae</taxon>
        <taxon>Pleosporales</taxon>
        <taxon>Pleosporineae</taxon>
        <taxon>Cucurbitariaceae</taxon>
        <taxon>Neocucurbitaria</taxon>
    </lineage>
</organism>
<dbReference type="InterPro" id="IPR005814">
    <property type="entry name" value="Aminotrans_3"/>
</dbReference>
<dbReference type="SUPFAM" id="SSF53383">
    <property type="entry name" value="PLP-dependent transferases"/>
    <property type="match status" value="1"/>
</dbReference>
<dbReference type="Pfam" id="PF00202">
    <property type="entry name" value="Aminotran_3"/>
    <property type="match status" value="1"/>
</dbReference>
<dbReference type="InterPro" id="IPR015421">
    <property type="entry name" value="PyrdxlP-dep_Trfase_major"/>
</dbReference>
<dbReference type="GO" id="GO:0030170">
    <property type="term" value="F:pyridoxal phosphate binding"/>
    <property type="evidence" value="ECO:0007669"/>
    <property type="project" value="InterPro"/>
</dbReference>
<dbReference type="PANTHER" id="PTHR43094:SF1">
    <property type="entry name" value="AMINOTRANSFERASE CLASS-III"/>
    <property type="match status" value="1"/>
</dbReference>
<comment type="similarity">
    <text evidence="1">Belongs to the class-III pyridoxal-phosphate-dependent aminotransferase family.</text>
</comment>
<dbReference type="AlphaFoldDB" id="A0A9W8YC58"/>
<dbReference type="EMBL" id="JAPEUY010000005">
    <property type="protein sequence ID" value="KAJ4373362.1"/>
    <property type="molecule type" value="Genomic_DNA"/>
</dbReference>
<dbReference type="GO" id="GO:0005829">
    <property type="term" value="C:cytosol"/>
    <property type="evidence" value="ECO:0007669"/>
    <property type="project" value="TreeGrafter"/>
</dbReference>
<dbReference type="InterPro" id="IPR015424">
    <property type="entry name" value="PyrdxlP-dep_Trfase"/>
</dbReference>
<name>A0A9W8YC58_9PLEO</name>
<dbReference type="GO" id="GO:0008483">
    <property type="term" value="F:transaminase activity"/>
    <property type="evidence" value="ECO:0007669"/>
    <property type="project" value="InterPro"/>
</dbReference>
<evidence type="ECO:0000313" key="3">
    <source>
        <dbReference type="EMBL" id="KAJ4373362.1"/>
    </source>
</evidence>
<gene>
    <name evidence="3" type="ORF">N0V83_003657</name>
</gene>
<evidence type="ECO:0000256" key="1">
    <source>
        <dbReference type="ARBA" id="ARBA00008954"/>
    </source>
</evidence>
<accession>A0A9W8YC58</accession>
<reference evidence="3" key="1">
    <citation type="submission" date="2022-10" db="EMBL/GenBank/DDBJ databases">
        <title>Tapping the CABI collections for fungal endophytes: first genome assemblies for Collariella, Neodidymelliopsis, Ascochyta clinopodiicola, Didymella pomorum, Didymosphaeria variabile, Neocosmospora piperis and Neocucurbitaria cava.</title>
        <authorList>
            <person name="Hill R."/>
        </authorList>
    </citation>
    <scope>NUCLEOTIDE SEQUENCE</scope>
    <source>
        <strain evidence="3">IMI 356814</strain>
    </source>
</reference>
<dbReference type="OrthoDB" id="5419315at2759"/>
<keyword evidence="2" id="KW-0663">Pyridoxal phosphate</keyword>
<keyword evidence="4" id="KW-1185">Reference proteome</keyword>
<dbReference type="Gene3D" id="3.90.1150.10">
    <property type="entry name" value="Aspartate Aminotransferase, domain 1"/>
    <property type="match status" value="1"/>
</dbReference>
<evidence type="ECO:0000256" key="2">
    <source>
        <dbReference type="ARBA" id="ARBA00022898"/>
    </source>
</evidence>